<organism evidence="2 3">
    <name type="scientific">Nitzschia inconspicua</name>
    <dbReference type="NCBI Taxonomy" id="303405"/>
    <lineage>
        <taxon>Eukaryota</taxon>
        <taxon>Sar</taxon>
        <taxon>Stramenopiles</taxon>
        <taxon>Ochrophyta</taxon>
        <taxon>Bacillariophyta</taxon>
        <taxon>Bacillariophyceae</taxon>
        <taxon>Bacillariophycidae</taxon>
        <taxon>Bacillariales</taxon>
        <taxon>Bacillariaceae</taxon>
        <taxon>Nitzschia</taxon>
    </lineage>
</organism>
<dbReference type="EMBL" id="JAGRRH010000013">
    <property type="protein sequence ID" value="KAG7360346.1"/>
    <property type="molecule type" value="Genomic_DNA"/>
</dbReference>
<evidence type="ECO:0000256" key="1">
    <source>
        <dbReference type="SAM" id="MobiDB-lite"/>
    </source>
</evidence>
<feature type="compositionally biased region" description="Basic and acidic residues" evidence="1">
    <location>
        <begin position="625"/>
        <end position="643"/>
    </location>
</feature>
<keyword evidence="2" id="KW-0489">Methyltransferase</keyword>
<proteinExistence type="predicted"/>
<evidence type="ECO:0000313" key="3">
    <source>
        <dbReference type="Proteomes" id="UP000693970"/>
    </source>
</evidence>
<keyword evidence="2" id="KW-0808">Transferase</keyword>
<dbReference type="GO" id="GO:0032259">
    <property type="term" value="P:methylation"/>
    <property type="evidence" value="ECO:0007669"/>
    <property type="project" value="UniProtKB-KW"/>
</dbReference>
<dbReference type="AlphaFoldDB" id="A0A9K3LGB0"/>
<dbReference type="GO" id="GO:0008168">
    <property type="term" value="F:methyltransferase activity"/>
    <property type="evidence" value="ECO:0007669"/>
    <property type="project" value="UniProtKB-KW"/>
</dbReference>
<evidence type="ECO:0000313" key="2">
    <source>
        <dbReference type="EMBL" id="KAG7360346.1"/>
    </source>
</evidence>
<keyword evidence="3" id="KW-1185">Reference proteome</keyword>
<name>A0A9K3LGB0_9STRA</name>
<comment type="caution">
    <text evidence="2">The sequence shown here is derived from an EMBL/GenBank/DDBJ whole genome shotgun (WGS) entry which is preliminary data.</text>
</comment>
<dbReference type="PANTHER" id="PTHR14614">
    <property type="entry name" value="HEPATOCELLULAR CARCINOMA-ASSOCIATED ANTIGEN"/>
    <property type="match status" value="1"/>
</dbReference>
<gene>
    <name evidence="2" type="ORF">IV203_035445</name>
</gene>
<reference evidence="2" key="1">
    <citation type="journal article" date="2021" name="Sci. Rep.">
        <title>Diploid genomic architecture of Nitzschia inconspicua, an elite biomass production diatom.</title>
        <authorList>
            <person name="Oliver A."/>
            <person name="Podell S."/>
            <person name="Pinowska A."/>
            <person name="Traller J.C."/>
            <person name="Smith S.R."/>
            <person name="McClure R."/>
            <person name="Beliaev A."/>
            <person name="Bohutskyi P."/>
            <person name="Hill E.A."/>
            <person name="Rabines A."/>
            <person name="Zheng H."/>
            <person name="Allen L.Z."/>
            <person name="Kuo A."/>
            <person name="Grigoriev I.V."/>
            <person name="Allen A.E."/>
            <person name="Hazlebeck D."/>
            <person name="Allen E.E."/>
        </authorList>
    </citation>
    <scope>NUCLEOTIDE SEQUENCE</scope>
    <source>
        <strain evidence="2">Hildebrandi</strain>
    </source>
</reference>
<dbReference type="InterPro" id="IPR019410">
    <property type="entry name" value="Methyltransf_16"/>
</dbReference>
<dbReference type="Proteomes" id="UP000693970">
    <property type="component" value="Unassembled WGS sequence"/>
</dbReference>
<feature type="compositionally biased region" description="Basic and acidic residues" evidence="1">
    <location>
        <begin position="473"/>
        <end position="487"/>
    </location>
</feature>
<protein>
    <submittedName>
        <fullName evidence="2">Lysine methyltransferase</fullName>
    </submittedName>
</protein>
<reference evidence="2" key="2">
    <citation type="submission" date="2021-04" db="EMBL/GenBank/DDBJ databases">
        <authorList>
            <person name="Podell S."/>
        </authorList>
    </citation>
    <scope>NUCLEOTIDE SEQUENCE</scope>
    <source>
        <strain evidence="2">Hildebrandi</strain>
    </source>
</reference>
<feature type="region of interest" description="Disordered" evidence="1">
    <location>
        <begin position="468"/>
        <end position="493"/>
    </location>
</feature>
<feature type="region of interest" description="Disordered" evidence="1">
    <location>
        <begin position="625"/>
        <end position="644"/>
    </location>
</feature>
<sequence>MVLLTTLNKLSSSLTKTIGPPLFRTGLSLRNKLVPRNPNTINNYWIDMLFMIPYSQKLLSLAIYEETKVQIDSFRRQRFDAIAATDFYNDKDDRHDKEVQNLQDSLRNATLDASATVQMAEIRTKILNEILRPSLLPTETWGNDIENSWRYNIRLVAWIRKEILLAKYGPFIQEAMMAYPSLRMSPQFQSSNRRRFFIDLMNRGIIQWDHNNTSTDNTPYNESLATIQRLPRTNVVVKALRMRDWATQKNSSRFRQAVLPLVTKLGGTEYQSSLEDDDKEEEEEEEDVLIQTPKKIGTTSGHLAVSKPGTFLFPHAIIPPETKLGDTSLDDLLEVVTGGYINNCGPLNALCQEANCYQLWTREYVEHLGDYLLRRIESSNCCESTVILDVGAGDGLLIQCLKEYMYDQMMTSKPKAGKTGYKTDLEIVATRGMPKLVATDDMSWNIFTKANVEKLSVDQALQKYTQATKRRTTKDTLSDESNQEHPSENQSGSSQVVVLCSWMPMGEDWSAKFREAGVDEYILIGESDDGSCGHNWWTWGNSAFRDGTIESPTGIPSVAPYIQDGYERRDLKELTSYQFSSFDCAISKSSNTKPTPLIMRMDDGDVYLLPTLRACCPNCRRDLHPTKREREGGVDPFSARDDGSIDESLLEDKDEAVSTTTAQTPPFVFSKEDVSSFLTLKLEQLPILTEDGQQTPIGARGWYSSAVLAAMLLCGHDTLHNDLFSHDKESDGATNTPTMMIELGSGTVGLVGMTLAWIMAQQAKGMIICDSLSSSAATKIVVTDYDVEVLRQLEKNVHETNRRLCDYFGKDASTNVPKIEVAHLDWNEYDQDQPLLMPALGRDYENNNEVPDPYQVTFVCGAALVYTEETEVCADQVAKILRMHPQAAVWVVQWPRNGWFQVFQMQLQQKHKCRVQKFSPSKDIHPHIHELAEQFMAPQFELDVEHIKAVRITSPSKIEP</sequence>
<accession>A0A9K3LGB0</accession>
<dbReference type="OrthoDB" id="46175at2759"/>